<accession>A0ACC1HJW7</accession>
<comment type="caution">
    <text evidence="1">The sequence shown here is derived from an EMBL/GenBank/DDBJ whole genome shotgun (WGS) entry which is preliminary data.</text>
</comment>
<sequence>LSGYDKSAEGKNAQIKKLEEELESLRVENDALEIEKDLAKQSLAKIEVEMQDLEMQVERLKAERRPDSNAVDNDGEGVKDFDFRKIELSDEVAALSVEIRELESARRTHRQRLELLQKEQHYLCVQLRELLLNNATLRAEVSEVILRRAGKLNELKHLQQQQQQEANSEQSPDERQDGAINLVPSVSQILDGSASIMQDIDSHLADIKQIVDENNSQESGSDSLSVPNASSNQRECPTAGPLDRDCGPASVSKLQGALSEAHSHIEQLQGECLELRNMLANYEHESTQLRHEQETMDERITQLMDQIEELDERHQKTQAAIGSAGMVSRRIRRQAAVLLRALRRLAETRTVGTGSALTSPTFKGTGGDAIAASGAMNKSSSQLEELEMDELNALDDDSAMMNALIDGSEIVSRKGGEGSPSIGVGEDDAPGPARDTENMVDPAVIIDDMDLKELDNIISKAYEELKVVRTNMYKARSERLVLLRRLGEQEHRKLPSWELSNKLEQSNRRRSSTFNSTSSLEYRTPENYRSRRMPLKALAEEDELEDEAKSTQRYSNEFEPPMSLFLADESQIMEELGLTPLSNSGNKGARGLSATPASLLRNIAGGGSNNSVHNSDGDSSATDVLAWVSKRESELRRKLAKAEFRLANAQEQVAMLETLVTEQRQTLDRARAELAQCQAENRILGNRLNRPSLTAIPSLLSRNVNFNWDDVEALKSDLEVCKARNQTYFARVGALCSALEDMHMKRVASRTMRRTQRRLRRGDVKGMLPSSVVSGGDGDAGSGELHLSLLEVLSSALGVPATINEGETVKDKVVELAKEVRARIRNKEAMLQDLK</sequence>
<protein>
    <submittedName>
        <fullName evidence="1">Uncharacterized protein</fullName>
    </submittedName>
</protein>
<organism evidence="1 2">
    <name type="scientific">Spiromyces aspiralis</name>
    <dbReference type="NCBI Taxonomy" id="68401"/>
    <lineage>
        <taxon>Eukaryota</taxon>
        <taxon>Fungi</taxon>
        <taxon>Fungi incertae sedis</taxon>
        <taxon>Zoopagomycota</taxon>
        <taxon>Kickxellomycotina</taxon>
        <taxon>Kickxellomycetes</taxon>
        <taxon>Kickxellales</taxon>
        <taxon>Kickxellaceae</taxon>
        <taxon>Spiromyces</taxon>
    </lineage>
</organism>
<keyword evidence="2" id="KW-1185">Reference proteome</keyword>
<feature type="non-terminal residue" evidence="1">
    <location>
        <position position="835"/>
    </location>
</feature>
<evidence type="ECO:0000313" key="1">
    <source>
        <dbReference type="EMBL" id="KAJ1674214.1"/>
    </source>
</evidence>
<reference evidence="1" key="1">
    <citation type="submission" date="2022-06" db="EMBL/GenBank/DDBJ databases">
        <title>Phylogenomic reconstructions and comparative analyses of Kickxellomycotina fungi.</title>
        <authorList>
            <person name="Reynolds N.K."/>
            <person name="Stajich J.E."/>
            <person name="Barry K."/>
            <person name="Grigoriev I.V."/>
            <person name="Crous P."/>
            <person name="Smith M.E."/>
        </authorList>
    </citation>
    <scope>NUCLEOTIDE SEQUENCE</scope>
    <source>
        <strain evidence="1">RSA 2271</strain>
    </source>
</reference>
<dbReference type="EMBL" id="JAMZIH010006162">
    <property type="protein sequence ID" value="KAJ1674214.1"/>
    <property type="molecule type" value="Genomic_DNA"/>
</dbReference>
<gene>
    <name evidence="1" type="ORF">EV182_003735</name>
</gene>
<name>A0ACC1HJW7_9FUNG</name>
<evidence type="ECO:0000313" key="2">
    <source>
        <dbReference type="Proteomes" id="UP001145114"/>
    </source>
</evidence>
<feature type="non-terminal residue" evidence="1">
    <location>
        <position position="1"/>
    </location>
</feature>
<dbReference type="Proteomes" id="UP001145114">
    <property type="component" value="Unassembled WGS sequence"/>
</dbReference>
<proteinExistence type="predicted"/>